<dbReference type="GO" id="GO:0048488">
    <property type="term" value="P:synaptic vesicle endocytosis"/>
    <property type="evidence" value="ECO:0007669"/>
    <property type="project" value="TreeGrafter"/>
</dbReference>
<reference evidence="5" key="1">
    <citation type="submission" date="2022-11" db="UniProtKB">
        <authorList>
            <consortium name="WormBaseParasite"/>
        </authorList>
    </citation>
    <scope>IDENTIFICATION</scope>
</reference>
<organism evidence="4 5">
    <name type="scientific">Ditylenchus dipsaci</name>
    <dbReference type="NCBI Taxonomy" id="166011"/>
    <lineage>
        <taxon>Eukaryota</taxon>
        <taxon>Metazoa</taxon>
        <taxon>Ecdysozoa</taxon>
        <taxon>Nematoda</taxon>
        <taxon>Chromadorea</taxon>
        <taxon>Rhabditida</taxon>
        <taxon>Tylenchina</taxon>
        <taxon>Tylenchomorpha</taxon>
        <taxon>Sphaerularioidea</taxon>
        <taxon>Anguinidae</taxon>
        <taxon>Anguininae</taxon>
        <taxon>Ditylenchus</taxon>
    </lineage>
</organism>
<feature type="domain" description="Bridge-like lipid transfer protein family member 1 N-terminal" evidence="3">
    <location>
        <begin position="45"/>
        <end position="623"/>
    </location>
</feature>
<feature type="compositionally biased region" description="Polar residues" evidence="1">
    <location>
        <begin position="179"/>
        <end position="196"/>
    </location>
</feature>
<accession>A0A915E7L1</accession>
<dbReference type="AlphaFoldDB" id="A0A915E7L1"/>
<evidence type="ECO:0000259" key="3">
    <source>
        <dbReference type="Pfam" id="PF20413"/>
    </source>
</evidence>
<dbReference type="Proteomes" id="UP000887574">
    <property type="component" value="Unplaced"/>
</dbReference>
<dbReference type="Pfam" id="PF20413">
    <property type="entry name" value="BLTP1_N"/>
    <property type="match status" value="1"/>
</dbReference>
<evidence type="ECO:0000256" key="1">
    <source>
        <dbReference type="SAM" id="MobiDB-lite"/>
    </source>
</evidence>
<dbReference type="GO" id="GO:0098793">
    <property type="term" value="C:presynapse"/>
    <property type="evidence" value="ECO:0007669"/>
    <property type="project" value="GOC"/>
</dbReference>
<proteinExistence type="predicted"/>
<sequence>MLLDTDENSGFSSNESSNDFNIDILQKIQSDIRSEWERPDEPGINFFLLLAALLLLVIWVVFISFFFSRLLGLLVGIGFQRFLKWSGVSNVSHLSIGSFSISILSGKVMIRNFLLITDDYTLRVNDGWQCMNVSRLHVSLNGVKVHVFNRIAVYQGIAKQTGLSSLFANLINSAATNATGKEGGTATSNNQSGKTTKNSEKLEMQLDAWWDKLWRLFGSIRFDISSGRFMAGNHLLPAAFALTFENFQSKILLTDPSNREEDRYMFRMRATVENVRASLVKSTDYSAIKAGAVREDPPRTMGEGFAMLQTAMVQLYYHQDLLGIVKDEVQSLTQKTPVWETVWRLDKNTVISYGPWADKQRALIYSFFFPSDYACSPRRVTEMPKKGERRVLLSHDVRVSLVRDATIDFWFMRNEELNAIHSRVKQGSSFEFYIPWTTTETGFTSTIRGSLLCLEATTSLPFREFIKCETLRFNVTSHYPRAYNHQQTWDLVFELHRFSTHLLWDHKRFIVDLINEWTRGEEVDLCKFIPAYGTSTSVWSTSLRLCCYSTRKTGSSETSENLQAAVVGSQLYMNFALVFTEFGAETTSFELDMKAEDQVAVRIHLPPGNTLEPIFAALVKSANTQLHMKPSSVFVSVANDETWIEIWRTESICMKCEYEYHEGSSSKFKSDIPLEWIQKCGYWWIRGTVVRSIAEVDSGAERQLFWVYDQISDVSKKPLYSANMNDHQ</sequence>
<protein>
    <submittedName>
        <fullName evidence="5">Bridge-like lipid transfer protein family member 1 N-terminal domain-containing protein</fullName>
    </submittedName>
</protein>
<name>A0A915E7L1_9BILA</name>
<dbReference type="InterPro" id="IPR047104">
    <property type="entry name" value="BLTP1_N"/>
</dbReference>
<evidence type="ECO:0000313" key="4">
    <source>
        <dbReference type="Proteomes" id="UP000887574"/>
    </source>
</evidence>
<evidence type="ECO:0000313" key="5">
    <source>
        <dbReference type="WBParaSite" id="jg3415"/>
    </source>
</evidence>
<evidence type="ECO:0000256" key="2">
    <source>
        <dbReference type="SAM" id="Phobius"/>
    </source>
</evidence>
<feature type="region of interest" description="Disordered" evidence="1">
    <location>
        <begin position="179"/>
        <end position="198"/>
    </location>
</feature>
<dbReference type="InterPro" id="IPR033616">
    <property type="entry name" value="BLTP1"/>
</dbReference>
<feature type="transmembrane region" description="Helical" evidence="2">
    <location>
        <begin position="46"/>
        <end position="79"/>
    </location>
</feature>
<dbReference type="WBParaSite" id="jg3415">
    <property type="protein sequence ID" value="jg3415"/>
    <property type="gene ID" value="jg3415"/>
</dbReference>
<dbReference type="PANTHER" id="PTHR31640">
    <property type="entry name" value="TRANSMEMBRANE PROTEIN KIAA1109"/>
    <property type="match status" value="1"/>
</dbReference>
<keyword evidence="4" id="KW-1185">Reference proteome</keyword>
<keyword evidence="2" id="KW-0472">Membrane</keyword>
<keyword evidence="2" id="KW-0812">Transmembrane</keyword>
<keyword evidence="2" id="KW-1133">Transmembrane helix</keyword>
<dbReference type="PANTHER" id="PTHR31640:SF1">
    <property type="entry name" value="BRIDGE-LIKE LIPID TRANSFER PROTEIN FAMILY MEMBER 1"/>
    <property type="match status" value="1"/>
</dbReference>